<gene>
    <name evidence="1" type="ORF">MHI_LOCUS110915</name>
</gene>
<dbReference type="Proteomes" id="UP000752696">
    <property type="component" value="Unassembled WGS sequence"/>
</dbReference>
<dbReference type="GO" id="GO:0003676">
    <property type="term" value="F:nucleic acid binding"/>
    <property type="evidence" value="ECO:0007669"/>
    <property type="project" value="InterPro"/>
</dbReference>
<dbReference type="EMBL" id="CAJDYZ010001857">
    <property type="protein sequence ID" value="CAD1469149.1"/>
    <property type="molecule type" value="Genomic_DNA"/>
</dbReference>
<reference evidence="1" key="1">
    <citation type="submission" date="2020-07" db="EMBL/GenBank/DDBJ databases">
        <authorList>
            <person name="Nazaruddin N."/>
        </authorList>
    </citation>
    <scope>NUCLEOTIDE SEQUENCE</scope>
</reference>
<dbReference type="AlphaFoldDB" id="A0A6V7GV36"/>
<protein>
    <submittedName>
        <fullName evidence="1">Uncharacterized protein</fullName>
    </submittedName>
</protein>
<keyword evidence="2" id="KW-1185">Reference proteome</keyword>
<dbReference type="OrthoDB" id="120326at2759"/>
<organism evidence="1 2">
    <name type="scientific">Heterotrigona itama</name>
    <dbReference type="NCBI Taxonomy" id="395501"/>
    <lineage>
        <taxon>Eukaryota</taxon>
        <taxon>Metazoa</taxon>
        <taxon>Ecdysozoa</taxon>
        <taxon>Arthropoda</taxon>
        <taxon>Hexapoda</taxon>
        <taxon>Insecta</taxon>
        <taxon>Pterygota</taxon>
        <taxon>Neoptera</taxon>
        <taxon>Endopterygota</taxon>
        <taxon>Hymenoptera</taxon>
        <taxon>Apocrita</taxon>
        <taxon>Aculeata</taxon>
        <taxon>Apoidea</taxon>
        <taxon>Anthophila</taxon>
        <taxon>Apidae</taxon>
        <taxon>Heterotrigona</taxon>
    </lineage>
</organism>
<name>A0A6V7GV36_9HYME</name>
<proteinExistence type="predicted"/>
<evidence type="ECO:0000313" key="2">
    <source>
        <dbReference type="Proteomes" id="UP000752696"/>
    </source>
</evidence>
<sequence length="102" mass="12025">MVKLRAQAVSKKRVCINKKWQRIIFIDEKRFNLNEPDGLHYCYHDLRKEQQFLSRRTACCSDIMIGGCIDHFDIKITRICQNRGIIKIISEIKTASTIRITK</sequence>
<dbReference type="InterPro" id="IPR036397">
    <property type="entry name" value="RNaseH_sf"/>
</dbReference>
<feature type="non-terminal residue" evidence="1">
    <location>
        <position position="1"/>
    </location>
</feature>
<comment type="caution">
    <text evidence="1">The sequence shown here is derived from an EMBL/GenBank/DDBJ whole genome shotgun (WGS) entry which is preliminary data.</text>
</comment>
<accession>A0A6V7GV36</accession>
<evidence type="ECO:0000313" key="1">
    <source>
        <dbReference type="EMBL" id="CAD1469149.1"/>
    </source>
</evidence>
<dbReference type="Gene3D" id="3.30.420.10">
    <property type="entry name" value="Ribonuclease H-like superfamily/Ribonuclease H"/>
    <property type="match status" value="1"/>
</dbReference>